<keyword evidence="2" id="KW-1133">Transmembrane helix</keyword>
<evidence type="ECO:0000313" key="3">
    <source>
        <dbReference type="EMBL" id="MFC0515166.1"/>
    </source>
</evidence>
<keyword evidence="2" id="KW-0812">Transmembrane</keyword>
<feature type="compositionally biased region" description="Low complexity" evidence="1">
    <location>
        <begin position="122"/>
        <end position="133"/>
    </location>
</feature>
<protein>
    <submittedName>
        <fullName evidence="3">Uncharacterized protein</fullName>
    </submittedName>
</protein>
<organism evidence="3 4">
    <name type="scientific">Mucilaginibacter angelicae</name>
    <dbReference type="NCBI Taxonomy" id="869718"/>
    <lineage>
        <taxon>Bacteria</taxon>
        <taxon>Pseudomonadati</taxon>
        <taxon>Bacteroidota</taxon>
        <taxon>Sphingobacteriia</taxon>
        <taxon>Sphingobacteriales</taxon>
        <taxon>Sphingobacteriaceae</taxon>
        <taxon>Mucilaginibacter</taxon>
    </lineage>
</organism>
<evidence type="ECO:0000313" key="4">
    <source>
        <dbReference type="Proteomes" id="UP001589828"/>
    </source>
</evidence>
<accession>A0ABV6L6S0</accession>
<dbReference type="RefSeq" id="WP_377023004.1">
    <property type="nucleotide sequence ID" value="NZ_JBHLTS010000022.1"/>
</dbReference>
<keyword evidence="2" id="KW-0472">Membrane</keyword>
<comment type="caution">
    <text evidence="3">The sequence shown here is derived from an EMBL/GenBank/DDBJ whole genome shotgun (WGS) entry which is preliminary data.</text>
</comment>
<proteinExistence type="predicted"/>
<sequence length="244" mass="26607">MIQPEPVQTAANPKSPDEIRESGTPKVAVESSTLQHESVKVAAQETNGSSLDGFSIVALIIMFIGGISVAIMVGTAIYDHFDKSKPDQTKSYVSAPAASQQRAINETPTQIQPTEAPSDGDSSTGRYSASTSSNAKDSANSTVFKVYQGLYTFDTDGVIHADDFKLTVGSNQITYAKGEALKTFDVQYQGTITREPQPGIRFLYHKFLLLNKGEYLLVSDRKEVKHEGVFYYRIIIDGQVQLAL</sequence>
<feature type="region of interest" description="Disordered" evidence="1">
    <location>
        <begin position="88"/>
        <end position="136"/>
    </location>
</feature>
<evidence type="ECO:0000256" key="2">
    <source>
        <dbReference type="SAM" id="Phobius"/>
    </source>
</evidence>
<gene>
    <name evidence="3" type="ORF">ACFFGT_13185</name>
</gene>
<dbReference type="EMBL" id="JBHLTS010000022">
    <property type="protein sequence ID" value="MFC0515166.1"/>
    <property type="molecule type" value="Genomic_DNA"/>
</dbReference>
<reference evidence="3 4" key="1">
    <citation type="submission" date="2024-09" db="EMBL/GenBank/DDBJ databases">
        <authorList>
            <person name="Sun Q."/>
            <person name="Mori K."/>
        </authorList>
    </citation>
    <scope>NUCLEOTIDE SEQUENCE [LARGE SCALE GENOMIC DNA]</scope>
    <source>
        <strain evidence="3 4">NCAIM B.02415</strain>
    </source>
</reference>
<feature type="compositionally biased region" description="Polar residues" evidence="1">
    <location>
        <begin position="89"/>
        <end position="115"/>
    </location>
</feature>
<feature type="transmembrane region" description="Helical" evidence="2">
    <location>
        <begin position="54"/>
        <end position="78"/>
    </location>
</feature>
<keyword evidence="4" id="KW-1185">Reference proteome</keyword>
<evidence type="ECO:0000256" key="1">
    <source>
        <dbReference type="SAM" id="MobiDB-lite"/>
    </source>
</evidence>
<name>A0ABV6L6S0_9SPHI</name>
<dbReference type="Proteomes" id="UP001589828">
    <property type="component" value="Unassembled WGS sequence"/>
</dbReference>
<feature type="region of interest" description="Disordered" evidence="1">
    <location>
        <begin position="1"/>
        <end position="24"/>
    </location>
</feature>